<protein>
    <submittedName>
        <fullName evidence="2">Uncharacterized protein</fullName>
    </submittedName>
</protein>
<dbReference type="AlphaFoldDB" id="A0A4R8F9Q4"/>
<sequence length="103" mass="10985">MLEATDSALRTLLALLGALVLVWLRTDGMALLARMGIVLASGAIGYVAGPEIALWLDMPERLTIVGVTVLGPLALETAAAALLWLKRDPAHLAEMLRLWRGGK</sequence>
<name>A0A4R8F9Q4_9RHOB</name>
<comment type="caution">
    <text evidence="2">The sequence shown here is derived from an EMBL/GenBank/DDBJ whole genome shotgun (WGS) entry which is preliminary data.</text>
</comment>
<evidence type="ECO:0000256" key="1">
    <source>
        <dbReference type="SAM" id="Phobius"/>
    </source>
</evidence>
<keyword evidence="1" id="KW-0472">Membrane</keyword>
<feature type="transmembrane region" description="Helical" evidence="1">
    <location>
        <begin position="36"/>
        <end position="56"/>
    </location>
</feature>
<organism evidence="2 3">
    <name type="scientific">Rhodovulum visakhapatnamense</name>
    <dbReference type="NCBI Taxonomy" id="364297"/>
    <lineage>
        <taxon>Bacteria</taxon>
        <taxon>Pseudomonadati</taxon>
        <taxon>Pseudomonadota</taxon>
        <taxon>Alphaproteobacteria</taxon>
        <taxon>Rhodobacterales</taxon>
        <taxon>Paracoccaceae</taxon>
        <taxon>Rhodovulum</taxon>
    </lineage>
</organism>
<gene>
    <name evidence="2" type="ORF">EV657_1683</name>
</gene>
<accession>A0A4R8F9Q4</accession>
<feature type="transmembrane region" description="Helical" evidence="1">
    <location>
        <begin position="7"/>
        <end position="24"/>
    </location>
</feature>
<evidence type="ECO:0000313" key="2">
    <source>
        <dbReference type="EMBL" id="TDX19317.1"/>
    </source>
</evidence>
<keyword evidence="1" id="KW-0812">Transmembrane</keyword>
<evidence type="ECO:0000313" key="3">
    <source>
        <dbReference type="Proteomes" id="UP000295484"/>
    </source>
</evidence>
<keyword evidence="1" id="KW-1133">Transmembrane helix</keyword>
<dbReference type="RefSeq" id="WP_134079846.1">
    <property type="nucleotide sequence ID" value="NZ_SOEB01000068.1"/>
</dbReference>
<dbReference type="EMBL" id="SOEB01000068">
    <property type="protein sequence ID" value="TDX19317.1"/>
    <property type="molecule type" value="Genomic_DNA"/>
</dbReference>
<reference evidence="2 3" key="1">
    <citation type="submission" date="2019-03" db="EMBL/GenBank/DDBJ databases">
        <title>Genomic Encyclopedia of Type Strains, Phase IV (KMG-IV): sequencing the most valuable type-strain genomes for metagenomic binning, comparative biology and taxonomic classification.</title>
        <authorList>
            <person name="Goeker M."/>
        </authorList>
    </citation>
    <scope>NUCLEOTIDE SEQUENCE [LARGE SCALE GENOMIC DNA]</scope>
    <source>
        <strain evidence="2 3">JA181</strain>
    </source>
</reference>
<proteinExistence type="predicted"/>
<feature type="transmembrane region" description="Helical" evidence="1">
    <location>
        <begin position="62"/>
        <end position="85"/>
    </location>
</feature>
<dbReference type="Proteomes" id="UP000295484">
    <property type="component" value="Unassembled WGS sequence"/>
</dbReference>